<dbReference type="AlphaFoldDB" id="A0A8S0TBM2"/>
<feature type="non-terminal residue" evidence="1">
    <location>
        <position position="88"/>
    </location>
</feature>
<proteinExistence type="predicted"/>
<sequence length="88" mass="10171">MSFRCIARDKRDSFSSLSRHSFDVRLPGHHRGKSHGSFHDINNQTLVIQNSRWANIPPELLYDVIKRLEESESTWPARKHVVACPTVC</sequence>
<dbReference type="Gramene" id="OE9A110959T1">
    <property type="protein sequence ID" value="OE9A110959C1"/>
    <property type="gene ID" value="OE9A110959"/>
</dbReference>
<gene>
    <name evidence="1" type="ORF">OLEA9_A110959</name>
</gene>
<comment type="caution">
    <text evidence="1">The sequence shown here is derived from an EMBL/GenBank/DDBJ whole genome shotgun (WGS) entry which is preliminary data.</text>
</comment>
<evidence type="ECO:0000313" key="1">
    <source>
        <dbReference type="EMBL" id="CAA3001620.1"/>
    </source>
</evidence>
<organism evidence="1 2">
    <name type="scientific">Olea europaea subsp. europaea</name>
    <dbReference type="NCBI Taxonomy" id="158383"/>
    <lineage>
        <taxon>Eukaryota</taxon>
        <taxon>Viridiplantae</taxon>
        <taxon>Streptophyta</taxon>
        <taxon>Embryophyta</taxon>
        <taxon>Tracheophyta</taxon>
        <taxon>Spermatophyta</taxon>
        <taxon>Magnoliopsida</taxon>
        <taxon>eudicotyledons</taxon>
        <taxon>Gunneridae</taxon>
        <taxon>Pentapetalae</taxon>
        <taxon>asterids</taxon>
        <taxon>lamiids</taxon>
        <taxon>Lamiales</taxon>
        <taxon>Oleaceae</taxon>
        <taxon>Oleeae</taxon>
        <taxon>Olea</taxon>
    </lineage>
</organism>
<accession>A0A8S0TBM2</accession>
<dbReference type="Proteomes" id="UP000594638">
    <property type="component" value="Unassembled WGS sequence"/>
</dbReference>
<dbReference type="EMBL" id="CACTIH010005770">
    <property type="protein sequence ID" value="CAA3001620.1"/>
    <property type="molecule type" value="Genomic_DNA"/>
</dbReference>
<name>A0A8S0TBM2_OLEEU</name>
<protein>
    <submittedName>
        <fullName evidence="1">Tubby-like F-box 8</fullName>
    </submittedName>
</protein>
<dbReference type="OrthoDB" id="8775810at2759"/>
<keyword evidence="2" id="KW-1185">Reference proteome</keyword>
<evidence type="ECO:0000313" key="2">
    <source>
        <dbReference type="Proteomes" id="UP000594638"/>
    </source>
</evidence>
<reference evidence="1 2" key="1">
    <citation type="submission" date="2019-12" db="EMBL/GenBank/DDBJ databases">
        <authorList>
            <person name="Alioto T."/>
            <person name="Alioto T."/>
            <person name="Gomez Garrido J."/>
        </authorList>
    </citation>
    <scope>NUCLEOTIDE SEQUENCE [LARGE SCALE GENOMIC DNA]</scope>
</reference>